<dbReference type="EMBL" id="LBBT01000018">
    <property type="protein sequence ID" value="KKY02872.1"/>
    <property type="molecule type" value="Genomic_DNA"/>
</dbReference>
<keyword evidence="4" id="KW-1003">Cell membrane</keyword>
<keyword evidence="6 8" id="KW-1133">Transmembrane helix</keyword>
<organism evidence="9 10">
    <name type="scientific">Paraclostridium benzoelyticum</name>
    <dbReference type="NCBI Taxonomy" id="1629550"/>
    <lineage>
        <taxon>Bacteria</taxon>
        <taxon>Bacillati</taxon>
        <taxon>Bacillota</taxon>
        <taxon>Clostridia</taxon>
        <taxon>Peptostreptococcales</taxon>
        <taxon>Peptostreptococcaceae</taxon>
        <taxon>Paraclostridium</taxon>
    </lineage>
</organism>
<name>A0A0M3DN76_9FIRM</name>
<keyword evidence="3" id="KW-0813">Transport</keyword>
<dbReference type="NCBIfam" id="TIGR03173">
    <property type="entry name" value="pbuX"/>
    <property type="match status" value="1"/>
</dbReference>
<evidence type="ECO:0000256" key="3">
    <source>
        <dbReference type="ARBA" id="ARBA00022448"/>
    </source>
</evidence>
<dbReference type="InterPro" id="IPR017588">
    <property type="entry name" value="UacT-like"/>
</dbReference>
<feature type="transmembrane region" description="Helical" evidence="8">
    <location>
        <begin position="103"/>
        <end position="131"/>
    </location>
</feature>
<gene>
    <name evidence="9" type="ORF">VN21_01015</name>
</gene>
<proteinExistence type="inferred from homology"/>
<evidence type="ECO:0000256" key="2">
    <source>
        <dbReference type="ARBA" id="ARBA00008821"/>
    </source>
</evidence>
<sequence>MSENSSSQKIKNQNNSGLLYKIEDRPNLQLSILLGFQHIVAAFGGIVAVPLVVGPAIGLDVQTTALMVSAAIFVAGIATIIQVRGVSKVGSKLPCIMGTDFTFVGPSIVVGSSMGLAGIFGATILGSFIEMILSRFIKPLMKFFPPVVTGTVVTLIGLTLIPVAMDWCAGGVGSPTYGSITNICIALLVMIIVIAFNIYGKGVLSSASILIGMLIGYIVCIPLGLVDFTPVKDASWIGFPGIPLVLKHGIKFSLAGVAPFVIAYLVTTIETVGCLIAIGEASEKETSREEISGGVLADGIGSFIAGFLGAGPNTSFSQNVGLIPITKVASRHVVIMSGIIMMILGVFPKLGALVASIPNPVLGGAGVVMFGVVAASGIKTLSRVDMNNRNLIIISISLALGLGITTRPDLLLNLPDSLKMLFGSGISTGTIFALTLNLLLRDKNNTI</sequence>
<keyword evidence="10" id="KW-1185">Reference proteome</keyword>
<feature type="transmembrane region" description="Helical" evidence="8">
    <location>
        <begin position="252"/>
        <end position="278"/>
    </location>
</feature>
<feature type="transmembrane region" description="Helical" evidence="8">
    <location>
        <begin position="177"/>
        <end position="200"/>
    </location>
</feature>
<evidence type="ECO:0000313" key="9">
    <source>
        <dbReference type="EMBL" id="KKY02872.1"/>
    </source>
</evidence>
<dbReference type="InterPro" id="IPR006043">
    <property type="entry name" value="NCS2"/>
</dbReference>
<dbReference type="InterPro" id="IPR006042">
    <property type="entry name" value="Xan_ur_permease"/>
</dbReference>
<dbReference type="PANTHER" id="PTHR42810:SF2">
    <property type="entry name" value="PURINE PERMEASE C1399.01C-RELATED"/>
    <property type="match status" value="1"/>
</dbReference>
<feature type="transmembrane region" description="Helical" evidence="8">
    <location>
        <begin position="361"/>
        <end position="378"/>
    </location>
</feature>
<evidence type="ECO:0000256" key="5">
    <source>
        <dbReference type="ARBA" id="ARBA00022692"/>
    </source>
</evidence>
<dbReference type="Pfam" id="PF00860">
    <property type="entry name" value="Xan_ur_permease"/>
    <property type="match status" value="1"/>
</dbReference>
<dbReference type="PATRIC" id="fig|1629550.3.peg.160"/>
<feature type="transmembrane region" description="Helical" evidence="8">
    <location>
        <begin position="207"/>
        <end position="226"/>
    </location>
</feature>
<dbReference type="Proteomes" id="UP000034407">
    <property type="component" value="Unassembled WGS sequence"/>
</dbReference>
<comment type="similarity">
    <text evidence="2">Belongs to the nucleobase:cation symporter-2 (NCS2) (TC 2.A.40) family.</text>
</comment>
<accession>A0A0M3DN76</accession>
<keyword evidence="5 8" id="KW-0812">Transmembrane</keyword>
<dbReference type="PANTHER" id="PTHR42810">
    <property type="entry name" value="PURINE PERMEASE C1399.01C-RELATED"/>
    <property type="match status" value="1"/>
</dbReference>
<feature type="transmembrane region" description="Helical" evidence="8">
    <location>
        <begin position="420"/>
        <end position="440"/>
    </location>
</feature>
<feature type="transmembrane region" description="Helical" evidence="8">
    <location>
        <begin position="65"/>
        <end position="83"/>
    </location>
</feature>
<keyword evidence="7 8" id="KW-0472">Membrane</keyword>
<comment type="subcellular location">
    <subcellularLocation>
        <location evidence="1">Cell membrane</location>
        <topology evidence="1">Multi-pass membrane protein</topology>
    </subcellularLocation>
</comment>
<dbReference type="RefSeq" id="WP_046821623.1">
    <property type="nucleotide sequence ID" value="NZ_JBCLWQ010000002.1"/>
</dbReference>
<feature type="transmembrane region" description="Helical" evidence="8">
    <location>
        <begin position="390"/>
        <end position="408"/>
    </location>
</feature>
<dbReference type="NCBIfam" id="TIGR00801">
    <property type="entry name" value="ncs2"/>
    <property type="match status" value="1"/>
</dbReference>
<comment type="caution">
    <text evidence="9">The sequence shown here is derived from an EMBL/GenBank/DDBJ whole genome shotgun (WGS) entry which is preliminary data.</text>
</comment>
<dbReference type="PROSITE" id="PS01116">
    <property type="entry name" value="XANTH_URACIL_PERMASE"/>
    <property type="match status" value="1"/>
</dbReference>
<evidence type="ECO:0000256" key="6">
    <source>
        <dbReference type="ARBA" id="ARBA00022989"/>
    </source>
</evidence>
<reference evidence="9 10" key="1">
    <citation type="submission" date="2015-04" db="EMBL/GenBank/DDBJ databases">
        <title>Microcin producing Clostridium sp. JC272T.</title>
        <authorList>
            <person name="Jyothsna T."/>
            <person name="Sasikala C."/>
            <person name="Ramana C."/>
        </authorList>
    </citation>
    <scope>NUCLEOTIDE SEQUENCE [LARGE SCALE GENOMIC DNA]</scope>
    <source>
        <strain evidence="9 10">JC272</strain>
    </source>
</reference>
<dbReference type="OrthoDB" id="9805749at2"/>
<dbReference type="NCBIfam" id="NF037981">
    <property type="entry name" value="NCS2_1"/>
    <property type="match status" value="1"/>
</dbReference>
<dbReference type="AlphaFoldDB" id="A0A0M3DN76"/>
<evidence type="ECO:0000313" key="10">
    <source>
        <dbReference type="Proteomes" id="UP000034407"/>
    </source>
</evidence>
<dbReference type="GO" id="GO:0042907">
    <property type="term" value="F:xanthine transmembrane transporter activity"/>
    <property type="evidence" value="ECO:0007669"/>
    <property type="project" value="TreeGrafter"/>
</dbReference>
<evidence type="ECO:0000256" key="8">
    <source>
        <dbReference type="SAM" id="Phobius"/>
    </source>
</evidence>
<evidence type="ECO:0000256" key="1">
    <source>
        <dbReference type="ARBA" id="ARBA00004651"/>
    </source>
</evidence>
<protein>
    <submittedName>
        <fullName evidence="9">Purine permease</fullName>
    </submittedName>
</protein>
<evidence type="ECO:0000256" key="4">
    <source>
        <dbReference type="ARBA" id="ARBA00022475"/>
    </source>
</evidence>
<evidence type="ECO:0000256" key="7">
    <source>
        <dbReference type="ARBA" id="ARBA00023136"/>
    </source>
</evidence>
<feature type="transmembrane region" description="Helical" evidence="8">
    <location>
        <begin position="143"/>
        <end position="165"/>
    </location>
</feature>
<feature type="transmembrane region" description="Helical" evidence="8">
    <location>
        <begin position="333"/>
        <end position="355"/>
    </location>
</feature>
<feature type="transmembrane region" description="Helical" evidence="8">
    <location>
        <begin position="28"/>
        <end position="53"/>
    </location>
</feature>
<dbReference type="GO" id="GO:0005886">
    <property type="term" value="C:plasma membrane"/>
    <property type="evidence" value="ECO:0007669"/>
    <property type="project" value="UniProtKB-SubCell"/>
</dbReference>